<accession>A0A0A6UI53</accession>
<proteinExistence type="predicted"/>
<name>A0A0A6UI53_ACTUT</name>
<comment type="caution">
    <text evidence="1">The sequence shown here is derived from an EMBL/GenBank/DDBJ whole genome shotgun (WGS) entry which is preliminary data.</text>
</comment>
<evidence type="ECO:0000313" key="1">
    <source>
        <dbReference type="EMBL" id="KHD75740.1"/>
    </source>
</evidence>
<dbReference type="AlphaFoldDB" id="A0A0A6UI53"/>
<dbReference type="RefSeq" id="WP_043526872.1">
    <property type="nucleotide sequence ID" value="NZ_BAABKU010000030.1"/>
</dbReference>
<keyword evidence="2" id="KW-1185">Reference proteome</keyword>
<organism evidence="1 2">
    <name type="scientific">Actinoplanes utahensis</name>
    <dbReference type="NCBI Taxonomy" id="1869"/>
    <lineage>
        <taxon>Bacteria</taxon>
        <taxon>Bacillati</taxon>
        <taxon>Actinomycetota</taxon>
        <taxon>Actinomycetes</taxon>
        <taxon>Micromonosporales</taxon>
        <taxon>Micromonosporaceae</taxon>
        <taxon>Actinoplanes</taxon>
    </lineage>
</organism>
<dbReference type="Proteomes" id="UP000054537">
    <property type="component" value="Unassembled WGS sequence"/>
</dbReference>
<gene>
    <name evidence="1" type="ORF">MB27_21230</name>
</gene>
<sequence>MSGNRPPAKGTGTVFVTGYRDGTYKAIWQGGDGDRGAYADTEGTEEEVMRWALSREAANYLIWDAETGSHVPLGG</sequence>
<dbReference type="OrthoDB" id="3388814at2"/>
<dbReference type="EMBL" id="JRTT01000024">
    <property type="protein sequence ID" value="KHD75740.1"/>
    <property type="molecule type" value="Genomic_DNA"/>
</dbReference>
<reference evidence="1 2" key="1">
    <citation type="submission" date="2014-10" db="EMBL/GenBank/DDBJ databases">
        <title>Draft genome sequence of Actinoplanes utahensis NRRL 12052.</title>
        <authorList>
            <person name="Velasco-Bucheli B."/>
            <person name="del Cerro C."/>
            <person name="Hormigo D."/>
            <person name="Garcia J.L."/>
            <person name="Acebal C."/>
            <person name="Arroyo M."/>
            <person name="de la Mata I."/>
        </authorList>
    </citation>
    <scope>NUCLEOTIDE SEQUENCE [LARGE SCALE GENOMIC DNA]</scope>
    <source>
        <strain evidence="1 2">NRRL 12052</strain>
    </source>
</reference>
<protein>
    <submittedName>
        <fullName evidence="1">Uncharacterized protein</fullName>
    </submittedName>
</protein>
<evidence type="ECO:0000313" key="2">
    <source>
        <dbReference type="Proteomes" id="UP000054537"/>
    </source>
</evidence>